<dbReference type="GO" id="GO:0005524">
    <property type="term" value="F:ATP binding"/>
    <property type="evidence" value="ECO:0007669"/>
    <property type="project" value="UniProtKB-KW"/>
</dbReference>
<evidence type="ECO:0000256" key="4">
    <source>
        <dbReference type="ARBA" id="ARBA00022840"/>
    </source>
</evidence>
<proteinExistence type="predicted"/>
<dbReference type="InterPro" id="IPR017871">
    <property type="entry name" value="ABC_transporter-like_CS"/>
</dbReference>
<dbReference type="Pfam" id="PF00005">
    <property type="entry name" value="ABC_tran"/>
    <property type="match status" value="1"/>
</dbReference>
<keyword evidence="4 9" id="KW-0067">ATP-binding</keyword>
<dbReference type="SUPFAM" id="SSF52540">
    <property type="entry name" value="P-loop containing nucleoside triphosphate hydrolases"/>
    <property type="match status" value="1"/>
</dbReference>
<feature type="region of interest" description="Disordered" evidence="7">
    <location>
        <begin position="74"/>
        <end position="100"/>
    </location>
</feature>
<evidence type="ECO:0000256" key="1">
    <source>
        <dbReference type="ARBA" id="ARBA00022448"/>
    </source>
</evidence>
<dbReference type="PANTHER" id="PTHR43166">
    <property type="entry name" value="AMINO ACID IMPORT ATP-BINDING PROTEIN"/>
    <property type="match status" value="1"/>
</dbReference>
<organism evidence="9 10">
    <name type="scientific">Nocardioides albus</name>
    <dbReference type="NCBI Taxonomy" id="1841"/>
    <lineage>
        <taxon>Bacteria</taxon>
        <taxon>Bacillati</taxon>
        <taxon>Actinomycetota</taxon>
        <taxon>Actinomycetes</taxon>
        <taxon>Propionibacteriales</taxon>
        <taxon>Nocardioidaceae</taxon>
        <taxon>Nocardioides</taxon>
    </lineage>
</organism>
<evidence type="ECO:0000256" key="6">
    <source>
        <dbReference type="ARBA" id="ARBA00023136"/>
    </source>
</evidence>
<dbReference type="PROSITE" id="PS00211">
    <property type="entry name" value="ABC_TRANSPORTER_1"/>
    <property type="match status" value="1"/>
</dbReference>
<keyword evidence="6" id="KW-0472">Membrane</keyword>
<evidence type="ECO:0000313" key="9">
    <source>
        <dbReference type="EMBL" id="MBB3091347.1"/>
    </source>
</evidence>
<feature type="domain" description="ABC transporter" evidence="8">
    <location>
        <begin position="12"/>
        <end position="276"/>
    </location>
</feature>
<dbReference type="EMBL" id="JACHXG010000010">
    <property type="protein sequence ID" value="MBB3091347.1"/>
    <property type="molecule type" value="Genomic_DNA"/>
</dbReference>
<sequence length="306" mass="31770">MRADHLSSGAMLRVDGLRKAFGEKTVLDGLSFEVASGEVVSLLGANGSGKSTSLRCVVGLERPDGGTITVDGVSARPGETTGARSSGELARPLAPSEGVTARSAEAVPTVAMVFQKIHLVPRRSVLDNVCAGALGRLSLSRSWSVLAFPREVQAEAMACLDRVGLADRAREKAGRLSGGQQQRVAVARALCQRAQVLLADEPVSALDPAASEQVMNLLRSLADDDGLAVAAVLHQPDLARRFSDRILGLAGGRLVFDSSSEVTDQAVADLYRPALEALEAAEAAEAAVAGSTAPKESTDSATKEFA</sequence>
<name>A0A7W5FAN0_9ACTN</name>
<dbReference type="GO" id="GO:0016887">
    <property type="term" value="F:ATP hydrolysis activity"/>
    <property type="evidence" value="ECO:0007669"/>
    <property type="project" value="InterPro"/>
</dbReference>
<evidence type="ECO:0000256" key="5">
    <source>
        <dbReference type="ARBA" id="ARBA00022967"/>
    </source>
</evidence>
<dbReference type="InterPro" id="IPR027417">
    <property type="entry name" value="P-loop_NTPase"/>
</dbReference>
<dbReference type="Proteomes" id="UP000577707">
    <property type="component" value="Unassembled WGS sequence"/>
</dbReference>
<gene>
    <name evidence="9" type="ORF">FHS12_004317</name>
</gene>
<evidence type="ECO:0000313" key="10">
    <source>
        <dbReference type="Proteomes" id="UP000577707"/>
    </source>
</evidence>
<keyword evidence="10" id="KW-1185">Reference proteome</keyword>
<evidence type="ECO:0000256" key="2">
    <source>
        <dbReference type="ARBA" id="ARBA00022475"/>
    </source>
</evidence>
<dbReference type="InterPro" id="IPR003593">
    <property type="entry name" value="AAA+_ATPase"/>
</dbReference>
<keyword evidence="1" id="KW-0813">Transport</keyword>
<evidence type="ECO:0000256" key="3">
    <source>
        <dbReference type="ARBA" id="ARBA00022741"/>
    </source>
</evidence>
<evidence type="ECO:0000259" key="8">
    <source>
        <dbReference type="PROSITE" id="PS50893"/>
    </source>
</evidence>
<dbReference type="Gene3D" id="3.40.50.300">
    <property type="entry name" value="P-loop containing nucleotide triphosphate hydrolases"/>
    <property type="match status" value="1"/>
</dbReference>
<comment type="caution">
    <text evidence="9">The sequence shown here is derived from an EMBL/GenBank/DDBJ whole genome shotgun (WGS) entry which is preliminary data.</text>
</comment>
<reference evidence="9 10" key="1">
    <citation type="submission" date="2020-08" db="EMBL/GenBank/DDBJ databases">
        <title>Genomic Encyclopedia of Type Strains, Phase III (KMG-III): the genomes of soil and plant-associated and newly described type strains.</title>
        <authorList>
            <person name="Whitman W."/>
        </authorList>
    </citation>
    <scope>NUCLEOTIDE SEQUENCE [LARGE SCALE GENOMIC DNA]</scope>
    <source>
        <strain evidence="9 10">CECT 3302</strain>
    </source>
</reference>
<evidence type="ECO:0000256" key="7">
    <source>
        <dbReference type="SAM" id="MobiDB-lite"/>
    </source>
</evidence>
<accession>A0A7W5FAN0</accession>
<dbReference type="RefSeq" id="WP_229788917.1">
    <property type="nucleotide sequence ID" value="NZ_BMQT01000011.1"/>
</dbReference>
<feature type="region of interest" description="Disordered" evidence="7">
    <location>
        <begin position="286"/>
        <end position="306"/>
    </location>
</feature>
<keyword evidence="3" id="KW-0547">Nucleotide-binding</keyword>
<dbReference type="InterPro" id="IPR050086">
    <property type="entry name" value="MetN_ABC_transporter-like"/>
</dbReference>
<protein>
    <submittedName>
        <fullName evidence="9">Phosphonate transport system ATP-binding protein</fullName>
    </submittedName>
</protein>
<dbReference type="PANTHER" id="PTHR43166:SF6">
    <property type="entry name" value="PHOSPHONATES IMPORT ATP-BINDING PROTEIN PHNC"/>
    <property type="match status" value="1"/>
</dbReference>
<feature type="compositionally biased region" description="Basic and acidic residues" evidence="7">
    <location>
        <begin position="296"/>
        <end position="306"/>
    </location>
</feature>
<dbReference type="InterPro" id="IPR003439">
    <property type="entry name" value="ABC_transporter-like_ATP-bd"/>
</dbReference>
<dbReference type="SMART" id="SM00382">
    <property type="entry name" value="AAA"/>
    <property type="match status" value="1"/>
</dbReference>
<keyword evidence="5" id="KW-1278">Translocase</keyword>
<dbReference type="PROSITE" id="PS50893">
    <property type="entry name" value="ABC_TRANSPORTER_2"/>
    <property type="match status" value="1"/>
</dbReference>
<keyword evidence="2" id="KW-1003">Cell membrane</keyword>
<dbReference type="AlphaFoldDB" id="A0A7W5FAN0"/>